<feature type="region of interest" description="Disordered" evidence="1">
    <location>
        <begin position="10"/>
        <end position="32"/>
    </location>
</feature>
<dbReference type="AlphaFoldDB" id="A0A7S1VTF7"/>
<name>A0A7S1VTF7_9STRA</name>
<dbReference type="SUPFAM" id="SSF48403">
    <property type="entry name" value="Ankyrin repeat"/>
    <property type="match status" value="1"/>
</dbReference>
<dbReference type="SMART" id="SM00248">
    <property type="entry name" value="ANK"/>
    <property type="match status" value="8"/>
</dbReference>
<dbReference type="EMBL" id="HBGK01049427">
    <property type="protein sequence ID" value="CAD9309259.1"/>
    <property type="molecule type" value="Transcribed_RNA"/>
</dbReference>
<dbReference type="Gene3D" id="1.25.40.20">
    <property type="entry name" value="Ankyrin repeat-containing domain"/>
    <property type="match status" value="3"/>
</dbReference>
<proteinExistence type="predicted"/>
<protein>
    <submittedName>
        <fullName evidence="2">Uncharacterized protein</fullName>
    </submittedName>
</protein>
<dbReference type="InterPro" id="IPR002110">
    <property type="entry name" value="Ankyrin_rpt"/>
</dbReference>
<dbReference type="PANTHER" id="PTHR24121:SF21">
    <property type="entry name" value="ANKYRIN REPEAT FAMILY PROTEIN"/>
    <property type="match status" value="1"/>
</dbReference>
<organism evidence="2">
    <name type="scientific">Grammatophora oceanica</name>
    <dbReference type="NCBI Taxonomy" id="210454"/>
    <lineage>
        <taxon>Eukaryota</taxon>
        <taxon>Sar</taxon>
        <taxon>Stramenopiles</taxon>
        <taxon>Ochrophyta</taxon>
        <taxon>Bacillariophyta</taxon>
        <taxon>Fragilariophyceae</taxon>
        <taxon>Fragilariophycidae</taxon>
        <taxon>Rhabdonematales</taxon>
        <taxon>Grammatophoraceae</taxon>
        <taxon>Grammatophora</taxon>
    </lineage>
</organism>
<sequence>MMACESHVLLGGRPLAPSPPPLQDDDEFSPPMRSTRISNLPSVDELMQVVLKKTPVRRRSALHDLISNVHQGLSGSSAVAATLEKRWREIQLRCQMNPKEAIVLDRRGRTCLHAVCAKRPPVAVVNALLKACGSDTILTLDKHGRTPLTIAITSNASLPVMGKLLEACPMAAKAHDHMGLLPLHLACHGHCPDGENDVELTRLLLQAYPEAACQETHNGRTALHCAIESGLGVELVRFLIRECPESVIADGCGESALFLAIRHKSPPAVVDVLIKAHPRATSMRDRNGGYPLQRAIESRAQWQIIGMLCRDNPGILLQQRIGGETALHRELMFGTPSEGMIRVLMDACPEAATVENNRRETPLDVACKRYTRLGGNHHHKATFWKSIQMLLKGARYGRLRDSDPIVPASAALSVNWGIMDLAIRDYPEQVAQRDPVTGEYPLHLALQSKLDVESKTRVVTKLLEVFSEAAELPTSNGRTVLSVAAESNNVSSQVLRKLVVANARALGVKDPQHGFYPFQVAALPRDAKRRRITYHPNPALRVDCMDTTAVFELLLAAPNLLEQYIK</sequence>
<accession>A0A7S1VTF7</accession>
<evidence type="ECO:0000256" key="1">
    <source>
        <dbReference type="SAM" id="MobiDB-lite"/>
    </source>
</evidence>
<reference evidence="2" key="1">
    <citation type="submission" date="2021-01" db="EMBL/GenBank/DDBJ databases">
        <authorList>
            <person name="Corre E."/>
            <person name="Pelletier E."/>
            <person name="Niang G."/>
            <person name="Scheremetjew M."/>
            <person name="Finn R."/>
            <person name="Kale V."/>
            <person name="Holt S."/>
            <person name="Cochrane G."/>
            <person name="Meng A."/>
            <person name="Brown T."/>
            <person name="Cohen L."/>
        </authorList>
    </citation>
    <scope>NUCLEOTIDE SEQUENCE</scope>
    <source>
        <strain evidence="2">CCMP 410</strain>
    </source>
</reference>
<dbReference type="PANTHER" id="PTHR24121">
    <property type="entry name" value="NO MECHANORECEPTOR POTENTIAL C, ISOFORM D-RELATED"/>
    <property type="match status" value="1"/>
</dbReference>
<dbReference type="Pfam" id="PF12796">
    <property type="entry name" value="Ank_2"/>
    <property type="match status" value="1"/>
</dbReference>
<dbReference type="InterPro" id="IPR036770">
    <property type="entry name" value="Ankyrin_rpt-contain_sf"/>
</dbReference>
<gene>
    <name evidence="2" type="ORF">GOCE00092_LOCUS25909</name>
</gene>
<evidence type="ECO:0000313" key="2">
    <source>
        <dbReference type="EMBL" id="CAD9309259.1"/>
    </source>
</evidence>